<organism evidence="2 3">
    <name type="scientific">Colocasia esculenta</name>
    <name type="common">Wild taro</name>
    <name type="synonym">Arum esculentum</name>
    <dbReference type="NCBI Taxonomy" id="4460"/>
    <lineage>
        <taxon>Eukaryota</taxon>
        <taxon>Viridiplantae</taxon>
        <taxon>Streptophyta</taxon>
        <taxon>Embryophyta</taxon>
        <taxon>Tracheophyta</taxon>
        <taxon>Spermatophyta</taxon>
        <taxon>Magnoliopsida</taxon>
        <taxon>Liliopsida</taxon>
        <taxon>Araceae</taxon>
        <taxon>Aroideae</taxon>
        <taxon>Colocasieae</taxon>
        <taxon>Colocasia</taxon>
    </lineage>
</organism>
<gene>
    <name evidence="2" type="ORF">Taro_055349</name>
</gene>
<evidence type="ECO:0000313" key="2">
    <source>
        <dbReference type="EMBL" id="MQM22299.1"/>
    </source>
</evidence>
<evidence type="ECO:0000313" key="3">
    <source>
        <dbReference type="Proteomes" id="UP000652761"/>
    </source>
</evidence>
<accession>A0A843XR63</accession>
<feature type="region of interest" description="Disordered" evidence="1">
    <location>
        <begin position="189"/>
        <end position="217"/>
    </location>
</feature>
<reference evidence="2" key="1">
    <citation type="submission" date="2017-07" db="EMBL/GenBank/DDBJ databases">
        <title>Taro Niue Genome Assembly and Annotation.</title>
        <authorList>
            <person name="Atibalentja N."/>
            <person name="Keating K."/>
            <person name="Fields C.J."/>
        </authorList>
    </citation>
    <scope>NUCLEOTIDE SEQUENCE</scope>
    <source>
        <strain evidence="2">Niue_2</strain>
        <tissue evidence="2">Leaf</tissue>
    </source>
</reference>
<name>A0A843XR63_COLES</name>
<sequence length="217" mass="24461">MAMTGGASTLFTLMERIAHKMGMFCVGAPARDPRGARHGPAAVCLQVFVLWYLEIVGTCTFEGTDFSWYIVYQRFQVLRWNCAPWRSCGETFLPLCYTLTRLVESLWQACTTSSCVVVVLCELVLPRGMPQLSFIFLLDTYVRYPLRDFGPFAGGGSRYGALLGINTPFHHTFDEFDADLCREKEDGEFLEGEDAKDQEEKESATKKNSDDCDVQEP</sequence>
<evidence type="ECO:0000256" key="1">
    <source>
        <dbReference type="SAM" id="MobiDB-lite"/>
    </source>
</evidence>
<feature type="compositionally biased region" description="Basic and acidic residues" evidence="1">
    <location>
        <begin position="189"/>
        <end position="210"/>
    </location>
</feature>
<protein>
    <submittedName>
        <fullName evidence="2">Uncharacterized protein</fullName>
    </submittedName>
</protein>
<comment type="caution">
    <text evidence="2">The sequence shown here is derived from an EMBL/GenBank/DDBJ whole genome shotgun (WGS) entry which is preliminary data.</text>
</comment>
<keyword evidence="3" id="KW-1185">Reference proteome</keyword>
<dbReference type="AlphaFoldDB" id="A0A843XR63"/>
<feature type="non-terminal residue" evidence="2">
    <location>
        <position position="1"/>
    </location>
</feature>
<dbReference type="Proteomes" id="UP000652761">
    <property type="component" value="Unassembled WGS sequence"/>
</dbReference>
<dbReference type="EMBL" id="NMUH01012612">
    <property type="protein sequence ID" value="MQM22299.1"/>
    <property type="molecule type" value="Genomic_DNA"/>
</dbReference>
<proteinExistence type="predicted"/>